<dbReference type="InterPro" id="IPR036034">
    <property type="entry name" value="PDZ_sf"/>
</dbReference>
<dbReference type="EMBL" id="DVOJ01000014">
    <property type="protein sequence ID" value="HIV01682.1"/>
    <property type="molecule type" value="Genomic_DNA"/>
</dbReference>
<proteinExistence type="predicted"/>
<organism evidence="2 3">
    <name type="scientific">Candidatus Caccopulliclostridium gallistercoris</name>
    <dbReference type="NCBI Taxonomy" id="2840719"/>
    <lineage>
        <taxon>Bacteria</taxon>
        <taxon>Bacillati</taxon>
        <taxon>Bacillota</taxon>
        <taxon>Clostridia</taxon>
        <taxon>Candidatus Caccopulliclostridium</taxon>
    </lineage>
</organism>
<dbReference type="PROSITE" id="PS51494">
    <property type="entry name" value="SPOIVB"/>
    <property type="match status" value="1"/>
</dbReference>
<keyword evidence="2" id="KW-0378">Hydrolase</keyword>
<accession>A0A9D1NEJ5</accession>
<feature type="domain" description="Peptidase S55" evidence="1">
    <location>
        <begin position="180"/>
        <end position="406"/>
    </location>
</feature>
<dbReference type="Pfam" id="PF05580">
    <property type="entry name" value="Peptidase_S55"/>
    <property type="match status" value="1"/>
</dbReference>
<sequence length="406" mass="44067">MRKFFVKFVGVMFAILFVVIALNVQVVSLYSLPDEAIVTYEDIEDINSQNIFGNFVSAGVTSENVSVGGEKQTKTKLSFKLFGIIPIKSVDVEITDSPKVYVGGIPLGFSLKTKGVIVVGENSVQTEDGSKITIKNKPIKSGDILYKINGTIIEDVDEIPVLLEGSSGERTILTIIRDDKEMEIEVIPELDVSADVYKLGLWVRDDASGVGTLTFVNSENNRFGALGHPITDYETGVEVPVLEGKIYKCSLIGITKGERGKPGELKCLFMQSDNYKGTVDTNCAYGVYGDAIKLDSLIDNNLSVDIGSRMCVRPGKAKLVSSISGVREEYDIEIIKASYQPKSSDKSMVIRVTDSRLLALTGGIVQGMSGSPILQDGKLVGAVTHVFLSDPTKGYGVYVDWMLENA</sequence>
<evidence type="ECO:0000313" key="2">
    <source>
        <dbReference type="EMBL" id="HIV01682.1"/>
    </source>
</evidence>
<dbReference type="Gene3D" id="2.30.42.10">
    <property type="match status" value="1"/>
</dbReference>
<dbReference type="AlphaFoldDB" id="A0A9D1NEJ5"/>
<dbReference type="Proteomes" id="UP000886861">
    <property type="component" value="Unassembled WGS sequence"/>
</dbReference>
<reference evidence="2" key="2">
    <citation type="journal article" date="2021" name="PeerJ">
        <title>Extensive microbial diversity within the chicken gut microbiome revealed by metagenomics and culture.</title>
        <authorList>
            <person name="Gilroy R."/>
            <person name="Ravi A."/>
            <person name="Getino M."/>
            <person name="Pursley I."/>
            <person name="Horton D.L."/>
            <person name="Alikhan N.F."/>
            <person name="Baker D."/>
            <person name="Gharbi K."/>
            <person name="Hall N."/>
            <person name="Watson M."/>
            <person name="Adriaenssens E.M."/>
            <person name="Foster-Nyarko E."/>
            <person name="Jarju S."/>
            <person name="Secka A."/>
            <person name="Antonio M."/>
            <person name="Oren A."/>
            <person name="Chaudhuri R.R."/>
            <person name="La Ragione R."/>
            <person name="Hildebrand F."/>
            <person name="Pallen M.J."/>
        </authorList>
    </citation>
    <scope>NUCLEOTIDE SEQUENCE</scope>
    <source>
        <strain evidence="2">CHK186-9395</strain>
    </source>
</reference>
<dbReference type="EC" id="3.4.21.116" evidence="2"/>
<reference evidence="2" key="1">
    <citation type="submission" date="2020-10" db="EMBL/GenBank/DDBJ databases">
        <authorList>
            <person name="Gilroy R."/>
        </authorList>
    </citation>
    <scope>NUCLEOTIDE SEQUENCE</scope>
    <source>
        <strain evidence="2">CHK186-9395</strain>
    </source>
</reference>
<dbReference type="InterPro" id="IPR014219">
    <property type="entry name" value="SpoIVB"/>
</dbReference>
<gene>
    <name evidence="2" type="primary">spoIVB</name>
    <name evidence="2" type="ORF">IAA62_03935</name>
</gene>
<name>A0A9D1NEJ5_9FIRM</name>
<evidence type="ECO:0000313" key="3">
    <source>
        <dbReference type="Proteomes" id="UP000886861"/>
    </source>
</evidence>
<comment type="caution">
    <text evidence="2">The sequence shown here is derived from an EMBL/GenBank/DDBJ whole genome shotgun (WGS) entry which is preliminary data.</text>
</comment>
<dbReference type="SUPFAM" id="SSF50156">
    <property type="entry name" value="PDZ domain-like"/>
    <property type="match status" value="1"/>
</dbReference>
<dbReference type="InterPro" id="IPR009003">
    <property type="entry name" value="Peptidase_S1_PA"/>
</dbReference>
<dbReference type="GO" id="GO:0016787">
    <property type="term" value="F:hydrolase activity"/>
    <property type="evidence" value="ECO:0007669"/>
    <property type="project" value="UniProtKB-KW"/>
</dbReference>
<dbReference type="InterPro" id="IPR008763">
    <property type="entry name" value="Peptidase_S55"/>
</dbReference>
<evidence type="ECO:0000259" key="1">
    <source>
        <dbReference type="PROSITE" id="PS51494"/>
    </source>
</evidence>
<dbReference type="NCBIfam" id="TIGR02860">
    <property type="entry name" value="spore_IV_B"/>
    <property type="match status" value="1"/>
</dbReference>
<dbReference type="SUPFAM" id="SSF50494">
    <property type="entry name" value="Trypsin-like serine proteases"/>
    <property type="match status" value="1"/>
</dbReference>
<protein>
    <submittedName>
        <fullName evidence="2">SpoIVB peptidase</fullName>
        <ecNumber evidence="2">3.4.21.116</ecNumber>
    </submittedName>
</protein>